<dbReference type="PROSITE" id="PS50893">
    <property type="entry name" value="ABC_TRANSPORTER_2"/>
    <property type="match status" value="1"/>
</dbReference>
<feature type="domain" description="ABC transporter" evidence="10">
    <location>
        <begin position="374"/>
        <end position="606"/>
    </location>
</feature>
<keyword evidence="13" id="KW-1185">Reference proteome</keyword>
<dbReference type="GO" id="GO:0015421">
    <property type="term" value="F:ABC-type oligopeptide transporter activity"/>
    <property type="evidence" value="ECO:0007669"/>
    <property type="project" value="TreeGrafter"/>
</dbReference>
<evidence type="ECO:0000259" key="10">
    <source>
        <dbReference type="PROSITE" id="PS50893"/>
    </source>
</evidence>
<dbReference type="HOGENOM" id="CLU_000604_84_3_9"/>
<dbReference type="InterPro" id="IPR003593">
    <property type="entry name" value="AAA+_ATPase"/>
</dbReference>
<dbReference type="GO" id="GO:0005524">
    <property type="term" value="F:ATP binding"/>
    <property type="evidence" value="ECO:0007669"/>
    <property type="project" value="UniProtKB-KW"/>
</dbReference>
<dbReference type="PROSITE" id="PS50929">
    <property type="entry name" value="ABC_TM1F"/>
    <property type="match status" value="1"/>
</dbReference>
<evidence type="ECO:0000256" key="7">
    <source>
        <dbReference type="ARBA" id="ARBA00022989"/>
    </source>
</evidence>
<evidence type="ECO:0000256" key="5">
    <source>
        <dbReference type="ARBA" id="ARBA00022741"/>
    </source>
</evidence>
<dbReference type="Proteomes" id="UP000001551">
    <property type="component" value="Chromosome"/>
</dbReference>
<dbReference type="EMBL" id="CP002400">
    <property type="protein sequence ID" value="ADU27991.1"/>
    <property type="molecule type" value="Genomic_DNA"/>
</dbReference>
<dbReference type="Gene3D" id="3.40.50.300">
    <property type="entry name" value="P-loop containing nucleotide triphosphate hydrolases"/>
    <property type="match status" value="1"/>
</dbReference>
<dbReference type="InterPro" id="IPR039421">
    <property type="entry name" value="Type_1_exporter"/>
</dbReference>
<gene>
    <name evidence="12" type="ordered locus">Ethha_2498</name>
</gene>
<keyword evidence="6" id="KW-0067">ATP-binding</keyword>
<feature type="domain" description="ABC transmembrane type-1" evidence="11">
    <location>
        <begin position="55"/>
        <end position="340"/>
    </location>
</feature>
<evidence type="ECO:0000256" key="3">
    <source>
        <dbReference type="ARBA" id="ARBA00022475"/>
    </source>
</evidence>
<keyword evidence="7 9" id="KW-1133">Transmembrane helix</keyword>
<feature type="transmembrane region" description="Helical" evidence="9">
    <location>
        <begin position="183"/>
        <end position="211"/>
    </location>
</feature>
<dbReference type="PANTHER" id="PTHR43394">
    <property type="entry name" value="ATP-DEPENDENT PERMEASE MDL1, MITOCHONDRIAL"/>
    <property type="match status" value="1"/>
</dbReference>
<dbReference type="eggNOG" id="COG1132">
    <property type="taxonomic scope" value="Bacteria"/>
</dbReference>
<feature type="transmembrane region" description="Helical" evidence="9">
    <location>
        <begin position="94"/>
        <end position="114"/>
    </location>
</feature>
<organism evidence="12 13">
    <name type="scientific">Ethanoligenens harbinense (strain DSM 18485 / JCM 12961 / CGMCC 1.5033 / YUAN-3)</name>
    <dbReference type="NCBI Taxonomy" id="663278"/>
    <lineage>
        <taxon>Bacteria</taxon>
        <taxon>Bacillati</taxon>
        <taxon>Bacillota</taxon>
        <taxon>Clostridia</taxon>
        <taxon>Eubacteriales</taxon>
        <taxon>Oscillospiraceae</taxon>
        <taxon>Ethanoligenens</taxon>
    </lineage>
</organism>
<evidence type="ECO:0000313" key="13">
    <source>
        <dbReference type="Proteomes" id="UP000001551"/>
    </source>
</evidence>
<protein>
    <submittedName>
        <fullName evidence="12">ABC transporter related protein</fullName>
    </submittedName>
</protein>
<feature type="transmembrane region" description="Helical" evidence="9">
    <location>
        <begin position="291"/>
        <end position="318"/>
    </location>
</feature>
<dbReference type="Pfam" id="PF00664">
    <property type="entry name" value="ABC_membrane"/>
    <property type="match status" value="1"/>
</dbReference>
<dbReference type="FunFam" id="1.20.1560.10:FF:000011">
    <property type="entry name" value="Multidrug ABC transporter ATP-binding protein"/>
    <property type="match status" value="1"/>
</dbReference>
<evidence type="ECO:0000256" key="6">
    <source>
        <dbReference type="ARBA" id="ARBA00022840"/>
    </source>
</evidence>
<dbReference type="Gene3D" id="1.20.1560.10">
    <property type="entry name" value="ABC transporter type 1, transmembrane domain"/>
    <property type="match status" value="1"/>
</dbReference>
<dbReference type="SUPFAM" id="SSF90123">
    <property type="entry name" value="ABC transporter transmembrane region"/>
    <property type="match status" value="1"/>
</dbReference>
<comment type="subcellular location">
    <subcellularLocation>
        <location evidence="1">Cell membrane</location>
        <topology evidence="1">Multi-pass membrane protein</topology>
    </subcellularLocation>
</comment>
<dbReference type="Pfam" id="PF00005">
    <property type="entry name" value="ABC_tran"/>
    <property type="match status" value="1"/>
</dbReference>
<dbReference type="KEGG" id="eha:Ethha_2498"/>
<dbReference type="GO" id="GO:0005886">
    <property type="term" value="C:plasma membrane"/>
    <property type="evidence" value="ECO:0007669"/>
    <property type="project" value="UniProtKB-SubCell"/>
</dbReference>
<dbReference type="AlphaFoldDB" id="E6U5X4"/>
<reference evidence="12 13" key="1">
    <citation type="submission" date="2010-12" db="EMBL/GenBank/DDBJ databases">
        <title>Complete sequence of Ethanoligenens harbinense YUAN-3.</title>
        <authorList>
            <person name="Lucas S."/>
            <person name="Copeland A."/>
            <person name="Lapidus A."/>
            <person name="Cheng J.-F."/>
            <person name="Bruce D."/>
            <person name="Goodwin L."/>
            <person name="Pitluck S."/>
            <person name="Chertkov O."/>
            <person name="Misra M."/>
            <person name="Detter J.C."/>
            <person name="Han C."/>
            <person name="Tapia R."/>
            <person name="Land M."/>
            <person name="Hauser L."/>
            <person name="Jeffries C."/>
            <person name="Kyrpides N."/>
            <person name="Ivanova N."/>
            <person name="Mikhailova N."/>
            <person name="Wang A."/>
            <person name="Mouttaki H."/>
            <person name="He Z."/>
            <person name="Zhou J."/>
            <person name="Hemme C.L."/>
            <person name="Woyke T."/>
        </authorList>
    </citation>
    <scope>NUCLEOTIDE SEQUENCE [LARGE SCALE GENOMIC DNA]</scope>
    <source>
        <strain evidence="13">DSM 18485 / JCM 12961 / CGMCC 1.5033 / YUAN-3</strain>
    </source>
</reference>
<dbReference type="CDD" id="cd18547">
    <property type="entry name" value="ABC_6TM_Tm288_like"/>
    <property type="match status" value="1"/>
</dbReference>
<sequence length="611" mass="65775">MAEERQTAAAATYMASIRPGGRRPRRGGPVEKPRQFGKTVLRLLGYFSKEKRILAVIVVFVLVDAALMLAVPYLEGRAVDYMAGGRGKVAFSPLFAVIGLLLAVFAGDWLLTVLENRLIAGASQRIVGRLRSVLFDRIQALPIAFFDVHTHGDLMSRFTNDVDNISTTISQSTVSLLADVTGIVGAFGLMLALNVPLTAAALVTVPLVFLLSKTVTTHTAKLFSAQQAALGRLGGHVEESISGLSVVKAFGREKQVVEEFNAANNALLDVSIQAQIWSGYMMPIMNVIGNLGFAAVAGVGGILAVRGMVTVGVIASFLSYSRQFTRPLNDVANTYNSLQTAVAGAERIFEVLDTPAEPGDPPDAVELSHPRGEIAFEDVSFGYRPDVQVLSHVSFRAEAGSVVALVGPTGAGKTTVISLLNRFYDVTGGRILFDGVDVRQYTRASLRRAFGIVLQDTSLMPGTVAENIRYGRPDATDAEVRAAAETAGADHFISRMWDGYDTVIGEQSLSQGQRQLLTIARAVLADPPVLILDEATSNVDTRTEKRIQEAMVRLMRGRTCFLIAHRLSTIRDANQILVVSGGRIAEQGTHKGLLAQDGLYARLWNSQTTFG</sequence>
<feature type="transmembrane region" description="Helical" evidence="9">
    <location>
        <begin position="53"/>
        <end position="74"/>
    </location>
</feature>
<dbReference type="InterPro" id="IPR011527">
    <property type="entry name" value="ABC1_TM_dom"/>
</dbReference>
<evidence type="ECO:0000256" key="1">
    <source>
        <dbReference type="ARBA" id="ARBA00004651"/>
    </source>
</evidence>
<evidence type="ECO:0000256" key="2">
    <source>
        <dbReference type="ARBA" id="ARBA00022448"/>
    </source>
</evidence>
<dbReference type="STRING" id="663278.Ethha_2498"/>
<evidence type="ECO:0000256" key="9">
    <source>
        <dbReference type="SAM" id="Phobius"/>
    </source>
</evidence>
<dbReference type="SUPFAM" id="SSF52540">
    <property type="entry name" value="P-loop containing nucleoside triphosphate hydrolases"/>
    <property type="match status" value="1"/>
</dbReference>
<keyword evidence="5" id="KW-0547">Nucleotide-binding</keyword>
<evidence type="ECO:0000313" key="12">
    <source>
        <dbReference type="EMBL" id="ADU27991.1"/>
    </source>
</evidence>
<dbReference type="InterPro" id="IPR003439">
    <property type="entry name" value="ABC_transporter-like_ATP-bd"/>
</dbReference>
<accession>E6U5X4</accession>
<evidence type="ECO:0000256" key="4">
    <source>
        <dbReference type="ARBA" id="ARBA00022692"/>
    </source>
</evidence>
<dbReference type="PANTHER" id="PTHR43394:SF1">
    <property type="entry name" value="ATP-BINDING CASSETTE SUB-FAMILY B MEMBER 10, MITOCHONDRIAL"/>
    <property type="match status" value="1"/>
</dbReference>
<dbReference type="FunFam" id="3.40.50.300:FF:000287">
    <property type="entry name" value="Multidrug ABC transporter ATP-binding protein"/>
    <property type="match status" value="1"/>
</dbReference>
<name>E6U5X4_ETHHY</name>
<dbReference type="GO" id="GO:0016887">
    <property type="term" value="F:ATP hydrolysis activity"/>
    <property type="evidence" value="ECO:0007669"/>
    <property type="project" value="InterPro"/>
</dbReference>
<dbReference type="RefSeq" id="WP_013486334.1">
    <property type="nucleotide sequence ID" value="NC_014828.1"/>
</dbReference>
<keyword evidence="2" id="KW-0813">Transport</keyword>
<keyword evidence="3" id="KW-1003">Cell membrane</keyword>
<dbReference type="InterPro" id="IPR036640">
    <property type="entry name" value="ABC1_TM_sf"/>
</dbReference>
<dbReference type="InterPro" id="IPR027417">
    <property type="entry name" value="P-loop_NTPase"/>
</dbReference>
<dbReference type="InterPro" id="IPR017871">
    <property type="entry name" value="ABC_transporter-like_CS"/>
</dbReference>
<dbReference type="SMART" id="SM00382">
    <property type="entry name" value="AAA"/>
    <property type="match status" value="1"/>
</dbReference>
<dbReference type="CDD" id="cd03254">
    <property type="entry name" value="ABCC_Glucan_exporter_like"/>
    <property type="match status" value="1"/>
</dbReference>
<keyword evidence="8 9" id="KW-0472">Membrane</keyword>
<evidence type="ECO:0000256" key="8">
    <source>
        <dbReference type="ARBA" id="ARBA00023136"/>
    </source>
</evidence>
<dbReference type="PROSITE" id="PS00211">
    <property type="entry name" value="ABC_TRANSPORTER_1"/>
    <property type="match status" value="1"/>
</dbReference>
<keyword evidence="4 9" id="KW-0812">Transmembrane</keyword>
<proteinExistence type="predicted"/>
<evidence type="ECO:0000259" key="11">
    <source>
        <dbReference type="PROSITE" id="PS50929"/>
    </source>
</evidence>